<feature type="domain" description="TGS" evidence="6">
    <location>
        <begin position="459"/>
        <end position="520"/>
    </location>
</feature>
<dbReference type="SUPFAM" id="SSF81301">
    <property type="entry name" value="Nucleotidyltransferase"/>
    <property type="match status" value="1"/>
</dbReference>
<dbReference type="Pfam" id="PF04607">
    <property type="entry name" value="RelA_SpoT"/>
    <property type="match status" value="1"/>
</dbReference>
<dbReference type="CDD" id="cd00077">
    <property type="entry name" value="HDc"/>
    <property type="match status" value="1"/>
</dbReference>
<dbReference type="InterPro" id="IPR012676">
    <property type="entry name" value="TGS-like"/>
</dbReference>
<dbReference type="SMART" id="SM00954">
    <property type="entry name" value="RelA_SpoT"/>
    <property type="match status" value="1"/>
</dbReference>
<dbReference type="Gene3D" id="3.30.70.260">
    <property type="match status" value="1"/>
</dbReference>
<dbReference type="OrthoDB" id="9805041at2"/>
<dbReference type="Pfam" id="PF02824">
    <property type="entry name" value="TGS"/>
    <property type="match status" value="1"/>
</dbReference>
<feature type="region of interest" description="Disordered" evidence="3">
    <location>
        <begin position="1"/>
        <end position="46"/>
    </location>
</feature>
<dbReference type="InterPro" id="IPR006674">
    <property type="entry name" value="HD_domain"/>
</dbReference>
<dbReference type="SUPFAM" id="SSF55021">
    <property type="entry name" value="ACT-like"/>
    <property type="match status" value="1"/>
</dbReference>
<dbReference type="InterPro" id="IPR012675">
    <property type="entry name" value="Beta-grasp_dom_sf"/>
</dbReference>
<dbReference type="SUPFAM" id="SSF81271">
    <property type="entry name" value="TGS-like"/>
    <property type="match status" value="1"/>
</dbReference>
<dbReference type="RefSeq" id="WP_089835515.1">
    <property type="nucleotide sequence ID" value="NZ_FOZL01000001.1"/>
</dbReference>
<comment type="similarity">
    <text evidence="2">Belongs to the relA/spoT family.</text>
</comment>
<feature type="domain" description="ACT" evidence="4">
    <location>
        <begin position="732"/>
        <end position="806"/>
    </location>
</feature>
<proteinExistence type="inferred from homology"/>
<dbReference type="Gene3D" id="3.10.20.30">
    <property type="match status" value="1"/>
</dbReference>
<dbReference type="PANTHER" id="PTHR21262">
    <property type="entry name" value="GUANOSINE-3',5'-BIS DIPHOSPHATE 3'-PYROPHOSPHOHYDROLASE"/>
    <property type="match status" value="1"/>
</dbReference>
<evidence type="ECO:0000259" key="5">
    <source>
        <dbReference type="PROSITE" id="PS51831"/>
    </source>
</evidence>
<dbReference type="Pfam" id="PF13328">
    <property type="entry name" value="HD_4"/>
    <property type="match status" value="1"/>
</dbReference>
<dbReference type="FunFam" id="1.10.3210.10:FF:000001">
    <property type="entry name" value="GTP pyrophosphokinase RelA"/>
    <property type="match status" value="1"/>
</dbReference>
<evidence type="ECO:0000313" key="8">
    <source>
        <dbReference type="Proteomes" id="UP000199024"/>
    </source>
</evidence>
<evidence type="ECO:0000259" key="6">
    <source>
        <dbReference type="PROSITE" id="PS51880"/>
    </source>
</evidence>
<dbReference type="CDD" id="cd04876">
    <property type="entry name" value="ACT_RelA-SpoT"/>
    <property type="match status" value="1"/>
</dbReference>
<dbReference type="InterPro" id="IPR033655">
    <property type="entry name" value="TGS_RelA/SpoT"/>
</dbReference>
<dbReference type="GO" id="GO:0015969">
    <property type="term" value="P:guanosine tetraphosphate metabolic process"/>
    <property type="evidence" value="ECO:0007669"/>
    <property type="project" value="InterPro"/>
</dbReference>
<accession>A0A1I6KZY0</accession>
<keyword evidence="7" id="KW-0808">Transferase</keyword>
<dbReference type="STRING" id="474950.SAMN05421771_0041"/>
<dbReference type="SUPFAM" id="SSF109604">
    <property type="entry name" value="HD-domain/PDEase-like"/>
    <property type="match status" value="1"/>
</dbReference>
<protein>
    <submittedName>
        <fullName evidence="7">GTP pyrophosphokinase</fullName>
    </submittedName>
</protein>
<dbReference type="CDD" id="cd05399">
    <property type="entry name" value="NT_Rel-Spo_like"/>
    <property type="match status" value="1"/>
</dbReference>
<dbReference type="CDD" id="cd01668">
    <property type="entry name" value="TGS_RSH"/>
    <property type="match status" value="1"/>
</dbReference>
<dbReference type="FunFam" id="3.10.20.30:FF:000002">
    <property type="entry name" value="GTP pyrophosphokinase (RelA/SpoT)"/>
    <property type="match status" value="1"/>
</dbReference>
<organism evidence="7 8">
    <name type="scientific">Granulicella pectinivorans</name>
    <dbReference type="NCBI Taxonomy" id="474950"/>
    <lineage>
        <taxon>Bacteria</taxon>
        <taxon>Pseudomonadati</taxon>
        <taxon>Acidobacteriota</taxon>
        <taxon>Terriglobia</taxon>
        <taxon>Terriglobales</taxon>
        <taxon>Acidobacteriaceae</taxon>
        <taxon>Granulicella</taxon>
    </lineage>
</organism>
<gene>
    <name evidence="7" type="ORF">SAMN05421771_0041</name>
</gene>
<dbReference type="Gene3D" id="3.30.460.10">
    <property type="entry name" value="Beta Polymerase, domain 2"/>
    <property type="match status" value="1"/>
</dbReference>
<dbReference type="InterPro" id="IPR045865">
    <property type="entry name" value="ACT-like_dom_sf"/>
</dbReference>
<dbReference type="PROSITE" id="PS51671">
    <property type="entry name" value="ACT"/>
    <property type="match status" value="1"/>
</dbReference>
<dbReference type="PANTHER" id="PTHR21262:SF31">
    <property type="entry name" value="GTP PYROPHOSPHOKINASE"/>
    <property type="match status" value="1"/>
</dbReference>
<evidence type="ECO:0000259" key="4">
    <source>
        <dbReference type="PROSITE" id="PS51671"/>
    </source>
</evidence>
<dbReference type="NCBIfam" id="TIGR00691">
    <property type="entry name" value="spoT_relA"/>
    <property type="match status" value="1"/>
</dbReference>
<dbReference type="GO" id="GO:0016301">
    <property type="term" value="F:kinase activity"/>
    <property type="evidence" value="ECO:0007669"/>
    <property type="project" value="UniProtKB-KW"/>
</dbReference>
<dbReference type="InterPro" id="IPR045600">
    <property type="entry name" value="RelA/SpoT_AH_RIS"/>
</dbReference>
<feature type="domain" description="HD" evidence="5">
    <location>
        <begin position="119"/>
        <end position="218"/>
    </location>
</feature>
<sequence>MAIDPKVSPDPFGSAAPVQAPGTPESGIALESPATSLNEPSGAFPPLSPQVELANGISSAEFVPGFPPEVPADIDAQFETLLRTVQINRPSDDLEIIRKAWLFCLQQHKGQNRASGEPYIIHPLEVGQILAELKMDSTAIAAGLLHDAVEDTDVTSPEIAVRFGDQVAHIVEGVTKLDKIKFANREDHQAENIRKMLLAMVSDMRVVIIKLADRLHNMRTLGALKPEKQQRIARETLEVYAPLAHRLGMGKLRGELEDLAFKYTDAFAYQKLEKEVEALSGPNTRFLETVVGNIETLLVQHHIQGRVESRVKRLYSIQQKLTTQNVPVEQVFDLLAVRIICKTVAECYALLYPLRTTWHPVPGRSKDFISQPRQNQYQSLHETLIGPGGHQFEVQIRTEEMHRVAEEGIAAHWKYKASDSVTAKDEQKLAWVRQMLEWQKEMTDPNEFMSTLKMDMYPEEVYTFTPKGKVVVLPKDASPIDFAYTIHTEVGNTTIGAKVNNRIVPLRTKLRNGDIVEITTQAGHAPSRDWLTFTKSSRARNKIKHWLNEHQRERAIEVGKKLLDREARKYKMALSKYSEADYDKVAGEYGLGTQAELLAGVGFGKFTARQVLNKLEPGSTLPVEAPAPEAGVGNAIGQMSDAVKRVFFGKGSDSLQVEGQDDLLVYRARCCNPIRGEEIVGYVTRGKGVAVHARSCPNVQNLLYESDRRIQVEWSAPPMEPGTVKQQTYPVKLTVLCEDRAGMLKEFTAIISDEGTNIRSVDTKPTPDGNAIVDFVVETVDVRHLNRLVLNLRKVPGVQDVHRVQKI</sequence>
<dbReference type="Proteomes" id="UP000199024">
    <property type="component" value="Unassembled WGS sequence"/>
</dbReference>
<dbReference type="InterPro" id="IPR043519">
    <property type="entry name" value="NT_sf"/>
</dbReference>
<evidence type="ECO:0000256" key="3">
    <source>
        <dbReference type="SAM" id="MobiDB-lite"/>
    </source>
</evidence>
<dbReference type="InterPro" id="IPR004095">
    <property type="entry name" value="TGS"/>
</dbReference>
<name>A0A1I6KZY0_9BACT</name>
<evidence type="ECO:0000256" key="2">
    <source>
        <dbReference type="RuleBase" id="RU003847"/>
    </source>
</evidence>
<comment type="function">
    <text evidence="2">In eubacteria ppGpp (guanosine 3'-diphosphate 5'-diphosphate) is a mediator of the stringent response that coordinates a variety of cellular activities in response to changes in nutritional abundance.</text>
</comment>
<keyword evidence="7" id="KW-0418">Kinase</keyword>
<dbReference type="InterPro" id="IPR003607">
    <property type="entry name" value="HD/PDEase_dom"/>
</dbReference>
<dbReference type="PROSITE" id="PS51880">
    <property type="entry name" value="TGS"/>
    <property type="match status" value="1"/>
</dbReference>
<dbReference type="InterPro" id="IPR002912">
    <property type="entry name" value="ACT_dom"/>
</dbReference>
<dbReference type="SMART" id="SM00471">
    <property type="entry name" value="HDc"/>
    <property type="match status" value="1"/>
</dbReference>
<dbReference type="InterPro" id="IPR004811">
    <property type="entry name" value="RelA/Spo_fam"/>
</dbReference>
<dbReference type="Pfam" id="PF13291">
    <property type="entry name" value="ACT_4"/>
    <property type="match status" value="1"/>
</dbReference>
<keyword evidence="8" id="KW-1185">Reference proteome</keyword>
<dbReference type="EMBL" id="FOZL01000001">
    <property type="protein sequence ID" value="SFR96779.1"/>
    <property type="molecule type" value="Genomic_DNA"/>
</dbReference>
<comment type="pathway">
    <text evidence="1">Purine metabolism.</text>
</comment>
<dbReference type="AlphaFoldDB" id="A0A1I6KZY0"/>
<reference evidence="7 8" key="1">
    <citation type="submission" date="2016-10" db="EMBL/GenBank/DDBJ databases">
        <authorList>
            <person name="de Groot N.N."/>
        </authorList>
    </citation>
    <scope>NUCLEOTIDE SEQUENCE [LARGE SCALE GENOMIC DNA]</scope>
    <source>
        <strain evidence="7 8">DSM 21001</strain>
    </source>
</reference>
<evidence type="ECO:0000313" key="7">
    <source>
        <dbReference type="EMBL" id="SFR96779.1"/>
    </source>
</evidence>
<dbReference type="Gene3D" id="1.10.3210.10">
    <property type="entry name" value="Hypothetical protein af1432"/>
    <property type="match status" value="1"/>
</dbReference>
<evidence type="ECO:0000256" key="1">
    <source>
        <dbReference type="ARBA" id="ARBA00025704"/>
    </source>
</evidence>
<dbReference type="PROSITE" id="PS51831">
    <property type="entry name" value="HD"/>
    <property type="match status" value="1"/>
</dbReference>
<dbReference type="InterPro" id="IPR007685">
    <property type="entry name" value="RelA_SpoT"/>
</dbReference>
<dbReference type="GO" id="GO:0005886">
    <property type="term" value="C:plasma membrane"/>
    <property type="evidence" value="ECO:0007669"/>
    <property type="project" value="TreeGrafter"/>
</dbReference>
<dbReference type="Pfam" id="PF19296">
    <property type="entry name" value="RelA_AH_RIS"/>
    <property type="match status" value="1"/>
</dbReference>